<feature type="region of interest" description="Disordered" evidence="1">
    <location>
        <begin position="164"/>
        <end position="193"/>
    </location>
</feature>
<proteinExistence type="predicted"/>
<evidence type="ECO:0000313" key="3">
    <source>
        <dbReference type="Proteomes" id="UP000284547"/>
    </source>
</evidence>
<reference evidence="2 3" key="1">
    <citation type="submission" date="2018-08" db="EMBL/GenBank/DDBJ databases">
        <title>Flavobacterium tibetense sp. nov., isolated from a wetland YonghuCo on Tibetan Plateau.</title>
        <authorList>
            <person name="Phurbu D."/>
            <person name="Lu H."/>
            <person name="Xing P."/>
        </authorList>
    </citation>
    <scope>NUCLEOTIDE SEQUENCE [LARGE SCALE GENOMIC DNA]</scope>
    <source>
        <strain evidence="2 3">DJC</strain>
    </source>
</reference>
<protein>
    <submittedName>
        <fullName evidence="2">Uncharacterized protein</fullName>
    </submittedName>
</protein>
<name>A0A411Z3Q9_9RHOB</name>
<feature type="compositionally biased region" description="Low complexity" evidence="1">
    <location>
        <begin position="94"/>
        <end position="107"/>
    </location>
</feature>
<evidence type="ECO:0000256" key="1">
    <source>
        <dbReference type="SAM" id="MobiDB-lite"/>
    </source>
</evidence>
<evidence type="ECO:0000313" key="2">
    <source>
        <dbReference type="EMBL" id="RGP37699.1"/>
    </source>
</evidence>
<comment type="caution">
    <text evidence="2">The sequence shown here is derived from an EMBL/GenBank/DDBJ whole genome shotgun (WGS) entry which is preliminary data.</text>
</comment>
<dbReference type="RefSeq" id="WP_118150689.1">
    <property type="nucleotide sequence ID" value="NZ_QWEY01000003.1"/>
</dbReference>
<dbReference type="OrthoDB" id="7870412at2"/>
<dbReference type="EMBL" id="QWEY01000003">
    <property type="protein sequence ID" value="RGP37699.1"/>
    <property type="molecule type" value="Genomic_DNA"/>
</dbReference>
<feature type="region of interest" description="Disordered" evidence="1">
    <location>
        <begin position="94"/>
        <end position="131"/>
    </location>
</feature>
<accession>A0A411Z3Q9</accession>
<gene>
    <name evidence="2" type="ORF">D1012_07215</name>
</gene>
<dbReference type="Proteomes" id="UP000284547">
    <property type="component" value="Unassembled WGS sequence"/>
</dbReference>
<sequence length="244" mass="27263">MSVEPAYKRTLGKYPEQDLWQSVLLVVVQEALYGGLNNGCRIEQEITTRRARACQSARDYLTTPSLDLSMVCAMAGLDMQAVIDNMTRQIAAAPSPEELAASDAPRVTRTKKTRKTEPKSRAPRDRKRHTYDGESLTLKEWSVRTGLAEGTLRSRLFAHWPIERALTEPSGQQARRPRKEQPRPAKAGKPGITLTHAGETMTLKQWAARLGLSKPTINKRLRMGLPIDQVLSSQNMRGKSFAGR</sequence>
<dbReference type="AlphaFoldDB" id="A0A411Z3Q9"/>
<organism evidence="2 3">
    <name type="scientific">Pseudotabrizicola alkalilacus</name>
    <dbReference type="NCBI Taxonomy" id="2305252"/>
    <lineage>
        <taxon>Bacteria</taxon>
        <taxon>Pseudomonadati</taxon>
        <taxon>Pseudomonadota</taxon>
        <taxon>Alphaproteobacteria</taxon>
        <taxon>Rhodobacterales</taxon>
        <taxon>Paracoccaceae</taxon>
        <taxon>Pseudotabrizicola</taxon>
    </lineage>
</organism>
<keyword evidence="3" id="KW-1185">Reference proteome</keyword>